<feature type="signal peptide" evidence="1">
    <location>
        <begin position="1"/>
        <end position="22"/>
    </location>
</feature>
<name>A0A2Z3GYJ4_9BACT</name>
<dbReference type="OrthoDB" id="886935at2"/>
<dbReference type="RefSeq" id="WP_109657499.1">
    <property type="nucleotide sequence ID" value="NZ_CP029145.1"/>
</dbReference>
<feature type="chain" id="PRO_5016295642" evidence="1">
    <location>
        <begin position="23"/>
        <end position="131"/>
    </location>
</feature>
<proteinExistence type="predicted"/>
<sequence length="131" mass="13977">MRPHLLLLALAFYALATGCKHDADTAPACYSGVILRDHCVDGTLIQVDGQFPIGKPLPAGWPADSLGDNNVIAAVNHPSGILGKRGQHIYFTYQANTEAPAPRYCFINVAPLAVPHRVLSNVSTTPCATTR</sequence>
<organism evidence="2 3">
    <name type="scientific">Hymenobacter nivis</name>
    <dbReference type="NCBI Taxonomy" id="1850093"/>
    <lineage>
        <taxon>Bacteria</taxon>
        <taxon>Pseudomonadati</taxon>
        <taxon>Bacteroidota</taxon>
        <taxon>Cytophagia</taxon>
        <taxon>Cytophagales</taxon>
        <taxon>Hymenobacteraceae</taxon>
        <taxon>Hymenobacter</taxon>
    </lineage>
</organism>
<gene>
    <name evidence="2" type="ORF">DDQ68_17740</name>
</gene>
<dbReference type="Proteomes" id="UP000245999">
    <property type="component" value="Chromosome"/>
</dbReference>
<dbReference type="EMBL" id="CP029145">
    <property type="protein sequence ID" value="AWM34464.1"/>
    <property type="molecule type" value="Genomic_DNA"/>
</dbReference>
<protein>
    <submittedName>
        <fullName evidence="2">Uncharacterized protein</fullName>
    </submittedName>
</protein>
<keyword evidence="3" id="KW-1185">Reference proteome</keyword>
<evidence type="ECO:0000256" key="1">
    <source>
        <dbReference type="SAM" id="SignalP"/>
    </source>
</evidence>
<keyword evidence="1" id="KW-0732">Signal</keyword>
<dbReference type="PROSITE" id="PS51257">
    <property type="entry name" value="PROKAR_LIPOPROTEIN"/>
    <property type="match status" value="1"/>
</dbReference>
<evidence type="ECO:0000313" key="3">
    <source>
        <dbReference type="Proteomes" id="UP000245999"/>
    </source>
</evidence>
<accession>A0A2Z3GYJ4</accession>
<dbReference type="KEGG" id="hnv:DDQ68_17740"/>
<evidence type="ECO:0000313" key="2">
    <source>
        <dbReference type="EMBL" id="AWM34464.1"/>
    </source>
</evidence>
<dbReference type="AlphaFoldDB" id="A0A2Z3GYJ4"/>
<reference evidence="3" key="1">
    <citation type="submission" date="2018-04" db="EMBL/GenBank/DDBJ databases">
        <title>Complete genome of Antarctic heterotrophic bacterium Hymenobacter nivis.</title>
        <authorList>
            <person name="Terashima M."/>
        </authorList>
    </citation>
    <scope>NUCLEOTIDE SEQUENCE [LARGE SCALE GENOMIC DNA]</scope>
    <source>
        <strain evidence="3">NBRC 111535</strain>
    </source>
</reference>